<reference evidence="2 3" key="1">
    <citation type="submission" date="2024-05" db="EMBL/GenBank/DDBJ databases">
        <title>The nuclear and mitochondrial genome assemblies of Tetragonisca angustula (Apidae: Meliponini), a tiny yet remarkable pollinator in the Neotropics.</title>
        <authorList>
            <person name="Ferrari R."/>
            <person name="Ricardo P.C."/>
            <person name="Dias F.C."/>
            <person name="Araujo N.S."/>
            <person name="Soares D.O."/>
            <person name="Zhou Q.-S."/>
            <person name="Zhu C.-D."/>
            <person name="Coutinho L."/>
            <person name="Airas M.C."/>
            <person name="Batista T.M."/>
        </authorList>
    </citation>
    <scope>NUCLEOTIDE SEQUENCE [LARGE SCALE GENOMIC DNA]</scope>
    <source>
        <strain evidence="2">ASF017062</strain>
        <tissue evidence="2">Abdomen</tissue>
    </source>
</reference>
<evidence type="ECO:0008006" key="4">
    <source>
        <dbReference type="Google" id="ProtNLM"/>
    </source>
</evidence>
<evidence type="ECO:0000313" key="2">
    <source>
        <dbReference type="EMBL" id="KAK9305395.1"/>
    </source>
</evidence>
<feature type="signal peptide" evidence="1">
    <location>
        <begin position="1"/>
        <end position="18"/>
    </location>
</feature>
<dbReference type="Proteomes" id="UP001432146">
    <property type="component" value="Unassembled WGS sequence"/>
</dbReference>
<feature type="chain" id="PRO_5043519618" description="Secreted protein" evidence="1">
    <location>
        <begin position="19"/>
        <end position="96"/>
    </location>
</feature>
<keyword evidence="3" id="KW-1185">Reference proteome</keyword>
<evidence type="ECO:0000256" key="1">
    <source>
        <dbReference type="SAM" id="SignalP"/>
    </source>
</evidence>
<sequence>MRHGLVAKWILQIPFLRAAGSGWQRRCPMTPAKYLNAKSSPVEATDLEISYFQTSSQPRRMAGCRGADSRTNTVRFVVSLELHLMETRDKRNPSFG</sequence>
<evidence type="ECO:0000313" key="3">
    <source>
        <dbReference type="Proteomes" id="UP001432146"/>
    </source>
</evidence>
<dbReference type="EMBL" id="JAWNGG020000051">
    <property type="protein sequence ID" value="KAK9305395.1"/>
    <property type="molecule type" value="Genomic_DNA"/>
</dbReference>
<organism evidence="2 3">
    <name type="scientific">Tetragonisca angustula</name>
    <dbReference type="NCBI Taxonomy" id="166442"/>
    <lineage>
        <taxon>Eukaryota</taxon>
        <taxon>Metazoa</taxon>
        <taxon>Ecdysozoa</taxon>
        <taxon>Arthropoda</taxon>
        <taxon>Hexapoda</taxon>
        <taxon>Insecta</taxon>
        <taxon>Pterygota</taxon>
        <taxon>Neoptera</taxon>
        <taxon>Endopterygota</taxon>
        <taxon>Hymenoptera</taxon>
        <taxon>Apocrita</taxon>
        <taxon>Aculeata</taxon>
        <taxon>Apoidea</taxon>
        <taxon>Anthophila</taxon>
        <taxon>Apidae</taxon>
        <taxon>Tetragonisca</taxon>
    </lineage>
</organism>
<protein>
    <recommendedName>
        <fullName evidence="4">Secreted protein</fullName>
    </recommendedName>
</protein>
<gene>
    <name evidence="2" type="ORF">QLX08_003533</name>
</gene>
<comment type="caution">
    <text evidence="2">The sequence shown here is derived from an EMBL/GenBank/DDBJ whole genome shotgun (WGS) entry which is preliminary data.</text>
</comment>
<proteinExistence type="predicted"/>
<name>A0AAW1A6A3_9HYME</name>
<keyword evidence="1" id="KW-0732">Signal</keyword>
<accession>A0AAW1A6A3</accession>
<dbReference type="AlphaFoldDB" id="A0AAW1A6A3"/>